<evidence type="ECO:0000313" key="10">
    <source>
        <dbReference type="EMBL" id="GAA4287938.1"/>
    </source>
</evidence>
<keyword evidence="5 8" id="KW-0812">Transmembrane</keyword>
<feature type="transmembrane region" description="Helical" evidence="8">
    <location>
        <begin position="223"/>
        <end position="245"/>
    </location>
</feature>
<proteinExistence type="inferred from homology"/>
<sequence>MSEPPKSPRGGLLVPGTPAHRRALLALFGTGVATFALLWSAQPLLVLIGEEFSLAATEASLLLSVATAALAVAVLPLARLSERLGRARVIGGGLALAVLAGVALVAADSWPLVLALRTLQGAALAAVPAAALAWVAEEVHPTAVTRLGGLYIAGTSIGGMGGRLLAGGAAELWGWRGALLAIAALSAVVALAALTLLPPSRHSGLHSPAVPVRDGDPYRSARLRLYAVGGLGMAMFVGIYNVVVYRTSAEPYSLGVGLGSMFFLTYAAGTLTSAQAGRLTARFGVRAAILAGLAMCAAGVVVTLAAPLWTIWAGLLLLAAGFFVAHAVANSTAARLAPRPSAAAGRYTLAYYLGSSVGGVLLGQAWDLGAWGATAVAALVIIAVAALAAAGLPHRPRTGRATAGRAVG</sequence>
<keyword evidence="11" id="KW-1185">Reference proteome</keyword>
<gene>
    <name evidence="10" type="ORF">GCM10022262_22980</name>
</gene>
<feature type="transmembrane region" description="Helical" evidence="8">
    <location>
        <begin position="349"/>
        <end position="366"/>
    </location>
</feature>
<dbReference type="EMBL" id="BAABBA010000010">
    <property type="protein sequence ID" value="GAA4287938.1"/>
    <property type="molecule type" value="Genomic_DNA"/>
</dbReference>
<name>A0ABP8EW01_9MICO</name>
<comment type="caution">
    <text evidence="10">The sequence shown here is derived from an EMBL/GenBank/DDBJ whole genome shotgun (WGS) entry which is preliminary data.</text>
</comment>
<feature type="transmembrane region" description="Helical" evidence="8">
    <location>
        <begin position="283"/>
        <end position="305"/>
    </location>
</feature>
<feature type="transmembrane region" description="Helical" evidence="8">
    <location>
        <begin position="251"/>
        <end position="271"/>
    </location>
</feature>
<evidence type="ECO:0000259" key="9">
    <source>
        <dbReference type="PROSITE" id="PS50850"/>
    </source>
</evidence>
<dbReference type="Pfam" id="PF07690">
    <property type="entry name" value="MFS_1"/>
    <property type="match status" value="1"/>
</dbReference>
<feature type="domain" description="Major facilitator superfamily (MFS) profile" evidence="9">
    <location>
        <begin position="19"/>
        <end position="397"/>
    </location>
</feature>
<keyword evidence="3" id="KW-0813">Transport</keyword>
<evidence type="ECO:0000256" key="3">
    <source>
        <dbReference type="ARBA" id="ARBA00022448"/>
    </source>
</evidence>
<organism evidence="10 11">
    <name type="scientific">Georgenia daeguensis</name>
    <dbReference type="NCBI Taxonomy" id="908355"/>
    <lineage>
        <taxon>Bacteria</taxon>
        <taxon>Bacillati</taxon>
        <taxon>Actinomycetota</taxon>
        <taxon>Actinomycetes</taxon>
        <taxon>Micrococcales</taxon>
        <taxon>Bogoriellaceae</taxon>
        <taxon>Georgenia</taxon>
    </lineage>
</organism>
<dbReference type="InterPro" id="IPR011701">
    <property type="entry name" value="MFS"/>
</dbReference>
<dbReference type="PROSITE" id="PS50850">
    <property type="entry name" value="MFS"/>
    <property type="match status" value="1"/>
</dbReference>
<keyword evidence="6 8" id="KW-1133">Transmembrane helix</keyword>
<evidence type="ECO:0000256" key="4">
    <source>
        <dbReference type="ARBA" id="ARBA00022475"/>
    </source>
</evidence>
<protein>
    <submittedName>
        <fullName evidence="10">MFS transporter</fullName>
    </submittedName>
</protein>
<evidence type="ECO:0000256" key="2">
    <source>
        <dbReference type="ARBA" id="ARBA00008335"/>
    </source>
</evidence>
<comment type="subcellular location">
    <subcellularLocation>
        <location evidence="1">Cell membrane</location>
        <topology evidence="1">Multi-pass membrane protein</topology>
    </subcellularLocation>
</comment>
<dbReference type="PANTHER" id="PTHR43271:SF1">
    <property type="entry name" value="INNER MEMBRANE TRANSPORT PROTEIN YNFM"/>
    <property type="match status" value="1"/>
</dbReference>
<dbReference type="RefSeq" id="WP_345041224.1">
    <property type="nucleotide sequence ID" value="NZ_BAABBA010000010.1"/>
</dbReference>
<evidence type="ECO:0000256" key="8">
    <source>
        <dbReference type="SAM" id="Phobius"/>
    </source>
</evidence>
<dbReference type="CDD" id="cd17324">
    <property type="entry name" value="MFS_NepI_like"/>
    <property type="match status" value="1"/>
</dbReference>
<dbReference type="SUPFAM" id="SSF103473">
    <property type="entry name" value="MFS general substrate transporter"/>
    <property type="match status" value="1"/>
</dbReference>
<evidence type="ECO:0000313" key="11">
    <source>
        <dbReference type="Proteomes" id="UP001499841"/>
    </source>
</evidence>
<dbReference type="Proteomes" id="UP001499841">
    <property type="component" value="Unassembled WGS sequence"/>
</dbReference>
<dbReference type="PANTHER" id="PTHR43271">
    <property type="entry name" value="BLL2771 PROTEIN"/>
    <property type="match status" value="1"/>
</dbReference>
<feature type="transmembrane region" description="Helical" evidence="8">
    <location>
        <begin position="148"/>
        <end position="166"/>
    </location>
</feature>
<keyword evidence="4" id="KW-1003">Cell membrane</keyword>
<feature type="transmembrane region" description="Helical" evidence="8">
    <location>
        <begin position="311"/>
        <end position="329"/>
    </location>
</feature>
<evidence type="ECO:0000256" key="1">
    <source>
        <dbReference type="ARBA" id="ARBA00004651"/>
    </source>
</evidence>
<evidence type="ECO:0000256" key="7">
    <source>
        <dbReference type="ARBA" id="ARBA00023136"/>
    </source>
</evidence>
<feature type="transmembrane region" description="Helical" evidence="8">
    <location>
        <begin position="89"/>
        <end position="107"/>
    </location>
</feature>
<evidence type="ECO:0000256" key="6">
    <source>
        <dbReference type="ARBA" id="ARBA00022989"/>
    </source>
</evidence>
<feature type="transmembrane region" description="Helical" evidence="8">
    <location>
        <begin position="21"/>
        <end position="39"/>
    </location>
</feature>
<dbReference type="InterPro" id="IPR020846">
    <property type="entry name" value="MFS_dom"/>
</dbReference>
<keyword evidence="7 8" id="KW-0472">Membrane</keyword>
<accession>A0ABP8EW01</accession>
<dbReference type="Gene3D" id="1.20.1250.20">
    <property type="entry name" value="MFS general substrate transporter like domains"/>
    <property type="match status" value="1"/>
</dbReference>
<dbReference type="InterPro" id="IPR036259">
    <property type="entry name" value="MFS_trans_sf"/>
</dbReference>
<feature type="transmembrane region" description="Helical" evidence="8">
    <location>
        <begin position="372"/>
        <end position="392"/>
    </location>
</feature>
<feature type="transmembrane region" description="Helical" evidence="8">
    <location>
        <begin position="119"/>
        <end position="136"/>
    </location>
</feature>
<feature type="transmembrane region" description="Helical" evidence="8">
    <location>
        <begin position="59"/>
        <end position="77"/>
    </location>
</feature>
<reference evidence="11" key="1">
    <citation type="journal article" date="2019" name="Int. J. Syst. Evol. Microbiol.">
        <title>The Global Catalogue of Microorganisms (GCM) 10K type strain sequencing project: providing services to taxonomists for standard genome sequencing and annotation.</title>
        <authorList>
            <consortium name="The Broad Institute Genomics Platform"/>
            <consortium name="The Broad Institute Genome Sequencing Center for Infectious Disease"/>
            <person name="Wu L."/>
            <person name="Ma J."/>
        </authorList>
    </citation>
    <scope>NUCLEOTIDE SEQUENCE [LARGE SCALE GENOMIC DNA]</scope>
    <source>
        <strain evidence="11">JCM 17459</strain>
    </source>
</reference>
<evidence type="ECO:0000256" key="5">
    <source>
        <dbReference type="ARBA" id="ARBA00022692"/>
    </source>
</evidence>
<feature type="transmembrane region" description="Helical" evidence="8">
    <location>
        <begin position="178"/>
        <end position="197"/>
    </location>
</feature>
<comment type="similarity">
    <text evidence="2">Belongs to the major facilitator superfamily.</text>
</comment>